<feature type="binding site" evidence="6">
    <location>
        <begin position="91"/>
        <end position="92"/>
    </location>
    <ligand>
        <name>substrate</name>
    </ligand>
</feature>
<organism evidence="8 9">
    <name type="scientific">Desulfosarcina ovata subsp. sediminis</name>
    <dbReference type="NCBI Taxonomy" id="885957"/>
    <lineage>
        <taxon>Bacteria</taxon>
        <taxon>Pseudomonadati</taxon>
        <taxon>Thermodesulfobacteriota</taxon>
        <taxon>Desulfobacteria</taxon>
        <taxon>Desulfobacterales</taxon>
        <taxon>Desulfosarcinaceae</taxon>
        <taxon>Desulfosarcina</taxon>
    </lineage>
</organism>
<evidence type="ECO:0000256" key="6">
    <source>
        <dbReference type="PIRSR" id="PIRSR613078-2"/>
    </source>
</evidence>
<dbReference type="AlphaFoldDB" id="A0A5K7ZSJ9"/>
<dbReference type="EC" id="5.4.2.11" evidence="2"/>
<name>A0A5K7ZSJ9_9BACT</name>
<dbReference type="GO" id="GO:0004619">
    <property type="term" value="F:phosphoglycerate mutase activity"/>
    <property type="evidence" value="ECO:0007669"/>
    <property type="project" value="UniProtKB-EC"/>
</dbReference>
<evidence type="ECO:0000313" key="9">
    <source>
        <dbReference type="Proteomes" id="UP000425960"/>
    </source>
</evidence>
<dbReference type="NCBIfam" id="TIGR01258">
    <property type="entry name" value="pgm_1"/>
    <property type="match status" value="1"/>
</dbReference>
<protein>
    <recommendedName>
        <fullName evidence="2">phosphoglycerate mutase (2,3-diphosphoglycerate-dependent)</fullName>
        <ecNumber evidence="2">5.4.2.11</ecNumber>
    </recommendedName>
</protein>
<dbReference type="Gene3D" id="3.40.50.1240">
    <property type="entry name" value="Phosphoglycerate mutase-like"/>
    <property type="match status" value="1"/>
</dbReference>
<evidence type="ECO:0000256" key="3">
    <source>
        <dbReference type="ARBA" id="ARBA00022432"/>
    </source>
</evidence>
<dbReference type="InterPro" id="IPR029033">
    <property type="entry name" value="His_PPase_superfam"/>
</dbReference>
<dbReference type="EMBL" id="AP021876">
    <property type="protein sequence ID" value="BBO83189.1"/>
    <property type="molecule type" value="Genomic_DNA"/>
</dbReference>
<comment type="similarity">
    <text evidence="1">Belongs to the phosphoglycerate mutase family. BPG-dependent PGAM subfamily.</text>
</comment>
<reference evidence="8 9" key="1">
    <citation type="submission" date="2019-11" db="EMBL/GenBank/DDBJ databases">
        <title>Comparative genomics of hydrocarbon-degrading Desulfosarcina strains.</title>
        <authorList>
            <person name="Watanabe M."/>
            <person name="Kojima H."/>
            <person name="Fukui M."/>
        </authorList>
    </citation>
    <scope>NUCLEOTIDE SEQUENCE [LARGE SCALE GENOMIC DNA]</scope>
    <source>
        <strain evidence="8 9">28bB2T</strain>
    </source>
</reference>
<dbReference type="CDD" id="cd07040">
    <property type="entry name" value="HP"/>
    <property type="match status" value="1"/>
</dbReference>
<dbReference type="SUPFAM" id="SSF53254">
    <property type="entry name" value="Phosphoglycerate mutase-like"/>
    <property type="match status" value="1"/>
</dbReference>
<dbReference type="GO" id="GO:0006096">
    <property type="term" value="P:glycolytic process"/>
    <property type="evidence" value="ECO:0007669"/>
    <property type="project" value="UniProtKB-KW"/>
</dbReference>
<feature type="binding site" evidence="6">
    <location>
        <position position="6"/>
    </location>
    <ligand>
        <name>substrate</name>
    </ligand>
</feature>
<keyword evidence="4" id="KW-0324">Glycolysis</keyword>
<dbReference type="GO" id="GO:0006094">
    <property type="term" value="P:gluconeogenesis"/>
    <property type="evidence" value="ECO:0007669"/>
    <property type="project" value="UniProtKB-KW"/>
</dbReference>
<evidence type="ECO:0000256" key="7">
    <source>
        <dbReference type="PIRSR" id="PIRSR613078-3"/>
    </source>
</evidence>
<keyword evidence="5" id="KW-0413">Isomerase</keyword>
<evidence type="ECO:0000313" key="8">
    <source>
        <dbReference type="EMBL" id="BBO83189.1"/>
    </source>
</evidence>
<evidence type="ECO:0000256" key="5">
    <source>
        <dbReference type="ARBA" id="ARBA00023235"/>
    </source>
</evidence>
<evidence type="ECO:0000256" key="4">
    <source>
        <dbReference type="ARBA" id="ARBA00023152"/>
    </source>
</evidence>
<dbReference type="Pfam" id="PF00300">
    <property type="entry name" value="His_Phos_1"/>
    <property type="match status" value="1"/>
</dbReference>
<proteinExistence type="inferred from homology"/>
<evidence type="ECO:0000256" key="2">
    <source>
        <dbReference type="ARBA" id="ARBA00012028"/>
    </source>
</evidence>
<evidence type="ECO:0000256" key="1">
    <source>
        <dbReference type="ARBA" id="ARBA00006717"/>
    </source>
</evidence>
<accession>A0A5K7ZSJ9</accession>
<dbReference type="Proteomes" id="UP000425960">
    <property type="component" value="Chromosome"/>
</dbReference>
<gene>
    <name evidence="8" type="ORF">DSCO28_37550</name>
</gene>
<dbReference type="KEGG" id="dov:DSCO28_37550"/>
<dbReference type="InterPro" id="IPR013078">
    <property type="entry name" value="His_Pase_superF_clade-1"/>
</dbReference>
<sequence>MQGLNKAEIAAKHGEDQVLIWRRSYDTSPPPVSEEDDRFSINDSRYAGIEKSRLPKTECLRDTVERVIECWNEKLSKEIRSGKMLFIVAHGNSLRALVKYLNQIADKESIELNIPAGIPLVYELDSALTCLRHYYLADVKILNNAMAEVAKQRKAK</sequence>
<dbReference type="InterPro" id="IPR005952">
    <property type="entry name" value="Phosphogly_mut1"/>
</dbReference>
<keyword evidence="3" id="KW-0312">Gluconeogenesis</keyword>
<feature type="site" description="Transition state stabilizer" evidence="7">
    <location>
        <position position="90"/>
    </location>
</feature>
<feature type="binding site" evidence="6">
    <location>
        <begin position="22"/>
        <end position="23"/>
    </location>
    <ligand>
        <name>substrate</name>
    </ligand>
</feature>
<dbReference type="PANTHER" id="PTHR11931">
    <property type="entry name" value="PHOSPHOGLYCERATE MUTASE"/>
    <property type="match status" value="1"/>
</dbReference>